<sequence>MFGCRTRKRVRPRPRGVRPRPRRAQAADDHITPAEPRTSARVSERVVEKLDVEKLDEDPS</sequence>
<evidence type="ECO:0000313" key="2">
    <source>
        <dbReference type="EMBL" id="GDY59917.1"/>
    </source>
</evidence>
<reference evidence="2 3" key="1">
    <citation type="journal article" date="2020" name="Int. J. Syst. Evol. Microbiol.">
        <title>Reclassification of Streptomyces castelarensis and Streptomyces sporoclivatus as later heterotypic synonyms of Streptomyces antimycoticus.</title>
        <authorList>
            <person name="Komaki H."/>
            <person name="Tamura T."/>
        </authorList>
    </citation>
    <scope>NUCLEOTIDE SEQUENCE [LARGE SCALE GENOMIC DNA]</scope>
    <source>
        <strain evidence="2 3">NBRC 13459</strain>
    </source>
</reference>
<evidence type="ECO:0000256" key="1">
    <source>
        <dbReference type="SAM" id="MobiDB-lite"/>
    </source>
</evidence>
<dbReference type="Proteomes" id="UP000301309">
    <property type="component" value="Unassembled WGS sequence"/>
</dbReference>
<feature type="region of interest" description="Disordered" evidence="1">
    <location>
        <begin position="1"/>
        <end position="45"/>
    </location>
</feature>
<dbReference type="AlphaFoldDB" id="A0A4D4LNS4"/>
<protein>
    <submittedName>
        <fullName evidence="2">Uncharacterized protein</fullName>
    </submittedName>
</protein>
<proteinExistence type="predicted"/>
<dbReference type="EMBL" id="BJHW01000002">
    <property type="protein sequence ID" value="GDY59917.1"/>
    <property type="molecule type" value="Genomic_DNA"/>
</dbReference>
<organism evidence="2 3">
    <name type="scientific">Streptomyces violaceusniger</name>
    <dbReference type="NCBI Taxonomy" id="68280"/>
    <lineage>
        <taxon>Bacteria</taxon>
        <taxon>Bacillati</taxon>
        <taxon>Actinomycetota</taxon>
        <taxon>Actinomycetes</taxon>
        <taxon>Kitasatosporales</taxon>
        <taxon>Streptomycetaceae</taxon>
        <taxon>Streptomyces</taxon>
        <taxon>Streptomyces violaceusniger group</taxon>
    </lineage>
</organism>
<name>A0A4D4LNS4_STRVO</name>
<feature type="compositionally biased region" description="Basic residues" evidence="1">
    <location>
        <begin position="1"/>
        <end position="23"/>
    </location>
</feature>
<accession>A0A4D4LNS4</accession>
<comment type="caution">
    <text evidence="2">The sequence shown here is derived from an EMBL/GenBank/DDBJ whole genome shotgun (WGS) entry which is preliminary data.</text>
</comment>
<keyword evidence="3" id="KW-1185">Reference proteome</keyword>
<evidence type="ECO:0000313" key="3">
    <source>
        <dbReference type="Proteomes" id="UP000301309"/>
    </source>
</evidence>
<gene>
    <name evidence="2" type="ORF">SVIO_105400</name>
</gene>